<dbReference type="Proteomes" id="UP000321750">
    <property type="component" value="Unassembled WGS sequence"/>
</dbReference>
<protein>
    <recommendedName>
        <fullName evidence="11">Murein endopeptidase K</fullName>
    </recommendedName>
</protein>
<accession>A0A512JGN9</accession>
<keyword evidence="4" id="KW-0479">Metal-binding</keyword>
<evidence type="ECO:0000256" key="9">
    <source>
        <dbReference type="ARBA" id="ARBA00023316"/>
    </source>
</evidence>
<evidence type="ECO:0000256" key="3">
    <source>
        <dbReference type="ARBA" id="ARBA00022670"/>
    </source>
</evidence>
<keyword evidence="9" id="KW-0961">Cell wall biogenesis/degradation</keyword>
<evidence type="ECO:0000313" key="12">
    <source>
        <dbReference type="EMBL" id="GEP09129.1"/>
    </source>
</evidence>
<keyword evidence="6" id="KW-0378">Hydrolase</keyword>
<keyword evidence="3" id="KW-0645">Protease</keyword>
<dbReference type="AlphaFoldDB" id="A0A512JGN9"/>
<evidence type="ECO:0000256" key="8">
    <source>
        <dbReference type="ARBA" id="ARBA00023049"/>
    </source>
</evidence>
<evidence type="ECO:0000256" key="1">
    <source>
        <dbReference type="ARBA" id="ARBA00001947"/>
    </source>
</evidence>
<dbReference type="GO" id="GO:0008237">
    <property type="term" value="F:metallopeptidase activity"/>
    <property type="evidence" value="ECO:0007669"/>
    <property type="project" value="UniProtKB-KW"/>
</dbReference>
<keyword evidence="5" id="KW-0732">Signal</keyword>
<dbReference type="InterPro" id="IPR009045">
    <property type="entry name" value="Zn_M74/Hedgehog-like"/>
</dbReference>
<dbReference type="InterPro" id="IPR010275">
    <property type="entry name" value="MepK"/>
</dbReference>
<dbReference type="Pfam" id="PF05951">
    <property type="entry name" value="Peptidase_M15_2"/>
    <property type="match status" value="1"/>
</dbReference>
<evidence type="ECO:0000256" key="4">
    <source>
        <dbReference type="ARBA" id="ARBA00022723"/>
    </source>
</evidence>
<dbReference type="PANTHER" id="PTHR37425">
    <property type="match status" value="1"/>
</dbReference>
<dbReference type="PANTHER" id="PTHR37425:SF1">
    <property type="entry name" value="OUTER MEMBRANE PROTEIN"/>
    <property type="match status" value="1"/>
</dbReference>
<comment type="similarity">
    <text evidence="10">Belongs to the peptidase M15 family.</text>
</comment>
<comment type="caution">
    <text evidence="12">The sequence shown here is derived from an EMBL/GenBank/DDBJ whole genome shotgun (WGS) entry which is preliminary data.</text>
</comment>
<keyword evidence="8" id="KW-0482">Metalloprotease</keyword>
<evidence type="ECO:0000256" key="6">
    <source>
        <dbReference type="ARBA" id="ARBA00022801"/>
    </source>
</evidence>
<organism evidence="12 13">
    <name type="scientific">Methylobacterium gnaphalii</name>
    <dbReference type="NCBI Taxonomy" id="1010610"/>
    <lineage>
        <taxon>Bacteria</taxon>
        <taxon>Pseudomonadati</taxon>
        <taxon>Pseudomonadota</taxon>
        <taxon>Alphaproteobacteria</taxon>
        <taxon>Hyphomicrobiales</taxon>
        <taxon>Methylobacteriaceae</taxon>
        <taxon>Methylobacterium</taxon>
    </lineage>
</organism>
<dbReference type="GO" id="GO:0046872">
    <property type="term" value="F:metal ion binding"/>
    <property type="evidence" value="ECO:0007669"/>
    <property type="project" value="UniProtKB-KW"/>
</dbReference>
<dbReference type="GO" id="GO:0071555">
    <property type="term" value="P:cell wall organization"/>
    <property type="evidence" value="ECO:0007669"/>
    <property type="project" value="UniProtKB-KW"/>
</dbReference>
<sequence>MLTSLRDRAGILAGLSLGRLRRTGTAVPRRGRPRHIVSMMAFAAVMLAGTVETENAVANGDTRTLSLIHEHTKESITVTFKRDGRYDKAALDQLNWLLRDWREAESIKMDPRLFDVVWEAQRSIGSTQPLRVVCGYRSPKTNGMLRRRSRGVAEHSQHTLGKAMDFFMTDASIDDIRAAGVRLQRGGVGWYPRSGSPFVHLDVGSVRAWPRMTHDQLARIFPDGKTVHLPANGKPFPRYEEARAEILARGGTVLGYTAVASADAMDDGPSLKGFFAGLFGGSDSAASTPAATPGKARGKATIAVASADPNDATGARQALAYAAPNSTDTLRNAMLRREGSDTPSAKALLTAEKTEQTSNEGSARVAPLPPRRPAEFAALAAAIAAPLPPGRAVQVAGIGNAGLANFALGTGPVTSAAFHLLPAEADARDHLRALFSTQAQGASEPARRDVPIRLAAIQSKPDEAPEDIFAVDAVATQFSARSPGDDLAATHFSGSALGN</sequence>
<evidence type="ECO:0000256" key="10">
    <source>
        <dbReference type="ARBA" id="ARBA00093448"/>
    </source>
</evidence>
<comment type="pathway">
    <text evidence="2">Cell wall biogenesis; cell wall polysaccharide biosynthesis.</text>
</comment>
<dbReference type="EMBL" id="BJZV01000004">
    <property type="protein sequence ID" value="GEP09129.1"/>
    <property type="molecule type" value="Genomic_DNA"/>
</dbReference>
<name>A0A512JGN9_9HYPH</name>
<evidence type="ECO:0000256" key="2">
    <source>
        <dbReference type="ARBA" id="ARBA00004776"/>
    </source>
</evidence>
<dbReference type="SUPFAM" id="SSF55166">
    <property type="entry name" value="Hedgehog/DD-peptidase"/>
    <property type="match status" value="1"/>
</dbReference>
<keyword evidence="7" id="KW-0862">Zinc</keyword>
<dbReference type="CDD" id="cd14844">
    <property type="entry name" value="Zn-DD-carboxypeptidase_like"/>
    <property type="match status" value="1"/>
</dbReference>
<evidence type="ECO:0000256" key="11">
    <source>
        <dbReference type="ARBA" id="ARBA00093666"/>
    </source>
</evidence>
<dbReference type="Gene3D" id="3.30.1380.10">
    <property type="match status" value="1"/>
</dbReference>
<dbReference type="GO" id="GO:0006508">
    <property type="term" value="P:proteolysis"/>
    <property type="evidence" value="ECO:0007669"/>
    <property type="project" value="UniProtKB-KW"/>
</dbReference>
<evidence type="ECO:0000256" key="5">
    <source>
        <dbReference type="ARBA" id="ARBA00022729"/>
    </source>
</evidence>
<gene>
    <name evidence="12" type="ORF">MGN01_09740</name>
</gene>
<reference evidence="12 13" key="1">
    <citation type="submission" date="2019-07" db="EMBL/GenBank/DDBJ databases">
        <title>Whole genome shotgun sequence of Methylobacterium gnaphalii NBRC 107716.</title>
        <authorList>
            <person name="Hosoyama A."/>
            <person name="Uohara A."/>
            <person name="Ohji S."/>
            <person name="Ichikawa N."/>
        </authorList>
    </citation>
    <scope>NUCLEOTIDE SEQUENCE [LARGE SCALE GENOMIC DNA]</scope>
    <source>
        <strain evidence="12 13">NBRC 107716</strain>
    </source>
</reference>
<evidence type="ECO:0000313" key="13">
    <source>
        <dbReference type="Proteomes" id="UP000321750"/>
    </source>
</evidence>
<comment type="cofactor">
    <cofactor evidence="1">
        <name>Zn(2+)</name>
        <dbReference type="ChEBI" id="CHEBI:29105"/>
    </cofactor>
</comment>
<evidence type="ECO:0000256" key="7">
    <source>
        <dbReference type="ARBA" id="ARBA00022833"/>
    </source>
</evidence>
<keyword evidence="13" id="KW-1185">Reference proteome</keyword>
<proteinExistence type="inferred from homology"/>